<dbReference type="Proteomes" id="UP000031586">
    <property type="component" value="Unassembled WGS sequence"/>
</dbReference>
<dbReference type="InterPro" id="IPR036709">
    <property type="entry name" value="Autotransporte_beta_dom_sf"/>
</dbReference>
<sequence length="175" mass="19596">MLKDLVGLFILVLLLSAPVFAEEREPFIAGGVTFLDEHEVLSVEMGAEVLPNINWSLGFNAPIDNGEQEHFGTHWAEKQVWGLHTALGYEIRVNDVLAITPRIGLNYNNVEIEYFEEETGEYVDTDSQNNFEPTLGVKVDIASIGLIVEGYKIDEDISLSEEDEMAVRVMAAYNF</sequence>
<dbReference type="InterPro" id="IPR005546">
    <property type="entry name" value="Autotransporte_beta"/>
</dbReference>
<dbReference type="GO" id="GO:0019867">
    <property type="term" value="C:outer membrane"/>
    <property type="evidence" value="ECO:0007669"/>
    <property type="project" value="InterPro"/>
</dbReference>
<protein>
    <submittedName>
        <fullName evidence="2">Autotransporter</fullName>
    </submittedName>
</protein>
<reference evidence="2 3" key="1">
    <citation type="submission" date="2014-07" db="EMBL/GenBank/DDBJ databases">
        <title>Unique and conserved regions in Vibrio harveyi and related species in comparison with the shrimp pathogen Vibrio harveyi CAIM 1792.</title>
        <authorList>
            <person name="Espinoza-Valles I."/>
            <person name="Vora G."/>
            <person name="Leekitcharoenphon P."/>
            <person name="Ussery D."/>
            <person name="Hoj L."/>
            <person name="Gomez-Gil B."/>
        </authorList>
    </citation>
    <scope>NUCLEOTIDE SEQUENCE [LARGE SCALE GENOMIC DNA]</scope>
    <source>
        <strain evidence="3">CAIM 1854 / LMG 25443</strain>
    </source>
</reference>
<dbReference type="EMBL" id="JPRD01000023">
    <property type="protein sequence ID" value="KIF52398.1"/>
    <property type="molecule type" value="Genomic_DNA"/>
</dbReference>
<dbReference type="PATRIC" id="fig|1229493.5.peg.2093"/>
<feature type="domain" description="Autotransporter" evidence="1">
    <location>
        <begin position="79"/>
        <end position="140"/>
    </location>
</feature>
<name>A0A0C1VR98_9VIBR</name>
<dbReference type="Pfam" id="PF03797">
    <property type="entry name" value="Autotransporter"/>
    <property type="match status" value="1"/>
</dbReference>
<gene>
    <name evidence="2" type="ORF">H735_14750</name>
</gene>
<dbReference type="AlphaFoldDB" id="A0A0C1VR98"/>
<evidence type="ECO:0000313" key="2">
    <source>
        <dbReference type="EMBL" id="KIF52398.1"/>
    </source>
</evidence>
<dbReference type="SUPFAM" id="SSF103515">
    <property type="entry name" value="Autotransporter"/>
    <property type="match status" value="1"/>
</dbReference>
<organism evidence="2 3">
    <name type="scientific">Vibrio owensii CAIM 1854 = LMG 25443</name>
    <dbReference type="NCBI Taxonomy" id="1229493"/>
    <lineage>
        <taxon>Bacteria</taxon>
        <taxon>Pseudomonadati</taxon>
        <taxon>Pseudomonadota</taxon>
        <taxon>Gammaproteobacteria</taxon>
        <taxon>Vibrionales</taxon>
        <taxon>Vibrionaceae</taxon>
        <taxon>Vibrio</taxon>
    </lineage>
</organism>
<comment type="caution">
    <text evidence="2">The sequence shown here is derived from an EMBL/GenBank/DDBJ whole genome shotgun (WGS) entry which is preliminary data.</text>
</comment>
<dbReference type="NCBIfam" id="TIGR01414">
    <property type="entry name" value="autotrans_barl"/>
    <property type="match status" value="1"/>
</dbReference>
<evidence type="ECO:0000259" key="1">
    <source>
        <dbReference type="Pfam" id="PF03797"/>
    </source>
</evidence>
<dbReference type="InterPro" id="IPR006315">
    <property type="entry name" value="OM_autotransptr_brl_dom"/>
</dbReference>
<dbReference type="Gene3D" id="2.40.128.130">
    <property type="entry name" value="Autotransporter beta-domain"/>
    <property type="match status" value="1"/>
</dbReference>
<evidence type="ECO:0000313" key="3">
    <source>
        <dbReference type="Proteomes" id="UP000031586"/>
    </source>
</evidence>
<proteinExistence type="predicted"/>
<dbReference type="RefSeq" id="WP_020194746.1">
    <property type="nucleotide sequence ID" value="NZ_BAOH01000007.1"/>
</dbReference>
<accession>A0A0C1VR98</accession>